<dbReference type="RefSeq" id="WP_330611962.1">
    <property type="nucleotide sequence ID" value="NZ_AP024169.1"/>
</dbReference>
<protein>
    <submittedName>
        <fullName evidence="1">Uncharacterized protein</fullName>
    </submittedName>
</protein>
<gene>
    <name evidence="1" type="ORF">bsdtb5_14110</name>
</gene>
<name>A0A7R7EJR2_9FIRM</name>
<sequence>MLNVTELVKKLNVLYDYGEIDHNESLNYLIDLNFLKSIEDKLVITKKWINFSGKVSREEFISSLLCYYPPLFITLLLRVYTEACIIGKSGDSKALFEFINSIPEFADTILKIKHEIIDENEEIKALYQAVFKGYPQYLSILSELKIMQLTEDVSDLEILPMGANPNENLIQGRRITSSIYLKGLKDKNKFTLTPYEYSDFPVENEVGEVLSYPWKTFLTILSMVISEYKVGGFEGVSIRPTDITNPYNVQELQLYIFNAKGNEIKVGSLNNFVYEFCTKNDLCLFPDKAPETHKVVFDLLGERKMDFKDGEYVLNEEFNDLIYSKDIIVKNRSRKFKNLIKDYIEELRNTL</sequence>
<dbReference type="Proteomes" id="UP000595897">
    <property type="component" value="Chromosome"/>
</dbReference>
<keyword evidence="2" id="KW-1185">Reference proteome</keyword>
<proteinExistence type="predicted"/>
<reference evidence="1 2" key="1">
    <citation type="submission" date="2020-11" db="EMBL/GenBank/DDBJ databases">
        <title>Draft genome sequencing of a Lachnospiraceae strain isolated from anoxic soil subjected to BSD treatment.</title>
        <authorList>
            <person name="Uek A."/>
            <person name="Tonouchi A."/>
        </authorList>
    </citation>
    <scope>NUCLEOTIDE SEQUENCE [LARGE SCALE GENOMIC DNA]</scope>
    <source>
        <strain evidence="1 2">TB5</strain>
    </source>
</reference>
<evidence type="ECO:0000313" key="1">
    <source>
        <dbReference type="EMBL" id="BCN30116.1"/>
    </source>
</evidence>
<dbReference type="EMBL" id="AP024169">
    <property type="protein sequence ID" value="BCN30116.1"/>
    <property type="molecule type" value="Genomic_DNA"/>
</dbReference>
<dbReference type="AlphaFoldDB" id="A0A7R7EJR2"/>
<organism evidence="1 2">
    <name type="scientific">Anaeromicropila herbilytica</name>
    <dbReference type="NCBI Taxonomy" id="2785025"/>
    <lineage>
        <taxon>Bacteria</taxon>
        <taxon>Bacillati</taxon>
        <taxon>Bacillota</taxon>
        <taxon>Clostridia</taxon>
        <taxon>Lachnospirales</taxon>
        <taxon>Lachnospiraceae</taxon>
        <taxon>Anaeromicropila</taxon>
    </lineage>
</organism>
<dbReference type="KEGG" id="ahb:bsdtb5_14110"/>
<accession>A0A7R7EJR2</accession>
<evidence type="ECO:0000313" key="2">
    <source>
        <dbReference type="Proteomes" id="UP000595897"/>
    </source>
</evidence>